<reference evidence="1 2" key="1">
    <citation type="submission" date="2022-03" db="EMBL/GenBank/DDBJ databases">
        <authorList>
            <person name="Li P."/>
        </authorList>
    </citation>
    <scope>NUCLEOTIDE SEQUENCE [LARGE SCALE GENOMIC DNA]</scope>
</reference>
<sequence length="46" mass="5377">MSSTVANVLTPSAWCHEMWQRAVERGDESSAKNYLEMYNLWVSRNQ</sequence>
<name>A0AAE9HDA0_9CAUD</name>
<dbReference type="Proteomes" id="UP000830966">
    <property type="component" value="Segment"/>
</dbReference>
<protein>
    <submittedName>
        <fullName evidence="1">Uncharacterized protein</fullName>
    </submittedName>
</protein>
<proteinExistence type="predicted"/>
<accession>A0AAE9HDA0</accession>
<evidence type="ECO:0000313" key="1">
    <source>
        <dbReference type="EMBL" id="UPT53481.1"/>
    </source>
</evidence>
<organism evidence="1 2">
    <name type="scientific">Klebsiella phage P1010</name>
    <dbReference type="NCBI Taxonomy" id="2933280"/>
    <lineage>
        <taxon>Viruses</taxon>
        <taxon>Duplodnaviria</taxon>
        <taxon>Heunggongvirae</taxon>
        <taxon>Uroviricota</taxon>
        <taxon>Caudoviricetes</taxon>
        <taxon>Autographivirales</taxon>
        <taxon>Autoscriptoviridae</taxon>
        <taxon>Slopekvirinae</taxon>
        <taxon>Drulisvirus</taxon>
        <taxon>Drulisvirus P1010</taxon>
    </lineage>
</organism>
<evidence type="ECO:0000313" key="2">
    <source>
        <dbReference type="Proteomes" id="UP000830966"/>
    </source>
</evidence>
<dbReference type="EMBL" id="ON132389">
    <property type="protein sequence ID" value="UPT53481.1"/>
    <property type="molecule type" value="Genomic_DNA"/>
</dbReference>
<keyword evidence="2" id="KW-1185">Reference proteome</keyword>